<dbReference type="SUPFAM" id="SSF51735">
    <property type="entry name" value="NAD(P)-binding Rossmann-fold domains"/>
    <property type="match status" value="1"/>
</dbReference>
<dbReference type="AlphaFoldDB" id="A0A1M6FF01"/>
<dbReference type="GO" id="GO:0009423">
    <property type="term" value="P:chorismate biosynthetic process"/>
    <property type="evidence" value="ECO:0007669"/>
    <property type="project" value="TreeGrafter"/>
</dbReference>
<dbReference type="EMBL" id="FQYY01000006">
    <property type="protein sequence ID" value="SHI96271.1"/>
    <property type="molecule type" value="Genomic_DNA"/>
</dbReference>
<organism evidence="5 6">
    <name type="scientific">Mesonia phycicola</name>
    <dbReference type="NCBI Taxonomy" id="579105"/>
    <lineage>
        <taxon>Bacteria</taxon>
        <taxon>Pseudomonadati</taxon>
        <taxon>Bacteroidota</taxon>
        <taxon>Flavobacteriia</taxon>
        <taxon>Flavobacteriales</taxon>
        <taxon>Flavobacteriaceae</taxon>
        <taxon>Mesonia</taxon>
    </lineage>
</organism>
<dbReference type="OrthoDB" id="9792692at2"/>
<dbReference type="Pfam" id="PF08501">
    <property type="entry name" value="Shikimate_dh_N"/>
    <property type="match status" value="1"/>
</dbReference>
<protein>
    <submittedName>
        <fullName evidence="5">Shikimate dehydrogenase</fullName>
    </submittedName>
</protein>
<dbReference type="STRING" id="579105.SAMN04488096_106111"/>
<dbReference type="InterPro" id="IPR036291">
    <property type="entry name" value="NAD(P)-bd_dom_sf"/>
</dbReference>
<dbReference type="RefSeq" id="WP_073151325.1">
    <property type="nucleotide sequence ID" value="NZ_FQYY01000006.1"/>
</dbReference>
<dbReference type="Gene3D" id="3.40.50.720">
    <property type="entry name" value="NAD(P)-binding Rossmann-like Domain"/>
    <property type="match status" value="1"/>
</dbReference>
<evidence type="ECO:0000313" key="5">
    <source>
        <dbReference type="EMBL" id="SHI96271.1"/>
    </source>
</evidence>
<dbReference type="CDD" id="cd01065">
    <property type="entry name" value="NAD_bind_Shikimate_DH"/>
    <property type="match status" value="1"/>
</dbReference>
<dbReference type="InterPro" id="IPR022893">
    <property type="entry name" value="Shikimate_DH_fam"/>
</dbReference>
<evidence type="ECO:0000313" key="6">
    <source>
        <dbReference type="Proteomes" id="UP000184225"/>
    </source>
</evidence>
<accession>A0A1M6FF01</accession>
<dbReference type="PANTHER" id="PTHR21089">
    <property type="entry name" value="SHIKIMATE DEHYDROGENASE"/>
    <property type="match status" value="1"/>
</dbReference>
<sequence length="243" mass="27662">MDKYGLVGKDISYSFSRDYFKNKFEKEQITASYQNFDLPSLNNFRDIISKEANLKGLNVTIPYKEAILPFLDQIDEQAANIGAVNTIQIKNRRLVGYNTDCFGFMKSLFPLLEKQHTDALILGTGGASKAICYALKSLEIEYTFVSRNPSKGNLSYAEITEEILNKKFLIINCTPLGTYPNLNEAPAIPYQFLDHRHLLFDLVYNPPLSTFLANGKARGSKLCNGQKMLEYQAERSWQIWKEA</sequence>
<comment type="pathway">
    <text evidence="1">Metabolic intermediate biosynthesis; chorismate biosynthesis; chorismate from D-erythrose 4-phosphate and phosphoenolpyruvate: step 4/7.</text>
</comment>
<dbReference type="Proteomes" id="UP000184225">
    <property type="component" value="Unassembled WGS sequence"/>
</dbReference>
<dbReference type="GO" id="GO:0019632">
    <property type="term" value="P:shikimate metabolic process"/>
    <property type="evidence" value="ECO:0007669"/>
    <property type="project" value="TreeGrafter"/>
</dbReference>
<evidence type="ECO:0000256" key="2">
    <source>
        <dbReference type="ARBA" id="ARBA00023002"/>
    </source>
</evidence>
<proteinExistence type="predicted"/>
<keyword evidence="3" id="KW-0057">Aromatic amino acid biosynthesis</keyword>
<evidence type="ECO:0000256" key="3">
    <source>
        <dbReference type="ARBA" id="ARBA00023141"/>
    </source>
</evidence>
<dbReference type="GO" id="GO:0004764">
    <property type="term" value="F:shikimate 3-dehydrogenase (NADP+) activity"/>
    <property type="evidence" value="ECO:0007669"/>
    <property type="project" value="InterPro"/>
</dbReference>
<reference evidence="5 6" key="1">
    <citation type="submission" date="2016-11" db="EMBL/GenBank/DDBJ databases">
        <authorList>
            <person name="Jaros S."/>
            <person name="Januszkiewicz K."/>
            <person name="Wedrychowicz H."/>
        </authorList>
    </citation>
    <scope>NUCLEOTIDE SEQUENCE [LARGE SCALE GENOMIC DNA]</scope>
    <source>
        <strain evidence="5 6">DSM 21425</strain>
    </source>
</reference>
<keyword evidence="2" id="KW-0560">Oxidoreductase</keyword>
<feature type="domain" description="Shikimate dehydrogenase substrate binding N-terminal" evidence="4">
    <location>
        <begin position="6"/>
        <end position="87"/>
    </location>
</feature>
<dbReference type="Gene3D" id="3.40.50.10860">
    <property type="entry name" value="Leucine Dehydrogenase, chain A, domain 1"/>
    <property type="match status" value="1"/>
</dbReference>
<gene>
    <name evidence="5" type="ORF">SAMN04488096_106111</name>
</gene>
<dbReference type="InterPro" id="IPR013708">
    <property type="entry name" value="Shikimate_DH-bd_N"/>
</dbReference>
<name>A0A1M6FF01_9FLAO</name>
<keyword evidence="6" id="KW-1185">Reference proteome</keyword>
<dbReference type="InterPro" id="IPR046346">
    <property type="entry name" value="Aminoacid_DH-like_N_sf"/>
</dbReference>
<dbReference type="PANTHER" id="PTHR21089:SF1">
    <property type="entry name" value="BIFUNCTIONAL 3-DEHYDROQUINATE DEHYDRATASE_SHIKIMATE DEHYDROGENASE, CHLOROPLASTIC"/>
    <property type="match status" value="1"/>
</dbReference>
<dbReference type="SUPFAM" id="SSF53223">
    <property type="entry name" value="Aminoacid dehydrogenase-like, N-terminal domain"/>
    <property type="match status" value="1"/>
</dbReference>
<evidence type="ECO:0000256" key="1">
    <source>
        <dbReference type="ARBA" id="ARBA00004871"/>
    </source>
</evidence>
<keyword evidence="3" id="KW-0028">Amino-acid biosynthesis</keyword>
<dbReference type="GO" id="GO:0050661">
    <property type="term" value="F:NADP binding"/>
    <property type="evidence" value="ECO:0007669"/>
    <property type="project" value="TreeGrafter"/>
</dbReference>
<dbReference type="GO" id="GO:0009073">
    <property type="term" value="P:aromatic amino acid family biosynthetic process"/>
    <property type="evidence" value="ECO:0007669"/>
    <property type="project" value="UniProtKB-KW"/>
</dbReference>
<evidence type="ECO:0000259" key="4">
    <source>
        <dbReference type="Pfam" id="PF08501"/>
    </source>
</evidence>
<dbReference type="GO" id="GO:0005829">
    <property type="term" value="C:cytosol"/>
    <property type="evidence" value="ECO:0007669"/>
    <property type="project" value="TreeGrafter"/>
</dbReference>